<dbReference type="Pfam" id="PF01266">
    <property type="entry name" value="DAO"/>
    <property type="match status" value="1"/>
</dbReference>
<gene>
    <name evidence="3" type="ordered locus">Tery_2018</name>
</gene>
<organism evidence="3">
    <name type="scientific">Trichodesmium erythraeum (strain IMS101)</name>
    <dbReference type="NCBI Taxonomy" id="203124"/>
    <lineage>
        <taxon>Bacteria</taxon>
        <taxon>Bacillati</taxon>
        <taxon>Cyanobacteriota</taxon>
        <taxon>Cyanophyceae</taxon>
        <taxon>Oscillatoriophycideae</taxon>
        <taxon>Oscillatoriales</taxon>
        <taxon>Microcoleaceae</taxon>
        <taxon>Trichodesmium</taxon>
    </lineage>
</organism>
<dbReference type="InterPro" id="IPR036188">
    <property type="entry name" value="FAD/NAD-bd_sf"/>
</dbReference>
<dbReference type="eggNOG" id="COG0665">
    <property type="taxonomic scope" value="Bacteria"/>
</dbReference>
<dbReference type="PANTHER" id="PTHR13847">
    <property type="entry name" value="SARCOSINE DEHYDROGENASE-RELATED"/>
    <property type="match status" value="1"/>
</dbReference>
<feature type="domain" description="FAD dependent oxidoreductase" evidence="2">
    <location>
        <begin position="9"/>
        <end position="376"/>
    </location>
</feature>
<dbReference type="PANTHER" id="PTHR13847:SF287">
    <property type="entry name" value="FAD-DEPENDENT OXIDOREDUCTASE DOMAIN-CONTAINING PROTEIN 1"/>
    <property type="match status" value="1"/>
</dbReference>
<protein>
    <submittedName>
        <fullName evidence="3">FAD dependent oxidoreductase</fullName>
    </submittedName>
</protein>
<dbReference type="InterPro" id="IPR006076">
    <property type="entry name" value="FAD-dep_OxRdtase"/>
</dbReference>
<dbReference type="GO" id="GO:0016491">
    <property type="term" value="F:oxidoreductase activity"/>
    <property type="evidence" value="ECO:0007669"/>
    <property type="project" value="UniProtKB-KW"/>
</dbReference>
<dbReference type="KEGG" id="ter:Tery_2018"/>
<dbReference type="Gene3D" id="3.30.9.10">
    <property type="entry name" value="D-Amino Acid Oxidase, subunit A, domain 2"/>
    <property type="match status" value="1"/>
</dbReference>
<dbReference type="EMBL" id="CP000393">
    <property type="protein sequence ID" value="ABG51266.1"/>
    <property type="molecule type" value="Genomic_DNA"/>
</dbReference>
<evidence type="ECO:0000313" key="3">
    <source>
        <dbReference type="EMBL" id="ABG51266.1"/>
    </source>
</evidence>
<dbReference type="HOGENOM" id="CLU_701786_0_0_3"/>
<dbReference type="STRING" id="203124.Tery_2018"/>
<reference evidence="3" key="1">
    <citation type="submission" date="2006-06" db="EMBL/GenBank/DDBJ databases">
        <title>Complete sequence of Trichodesmium erythraeum IMS101.</title>
        <authorList>
            <consortium name="US DOE Joint Genome Institute"/>
            <person name="Copeland A."/>
            <person name="Lucas S."/>
            <person name="Lapidus A."/>
            <person name="Barry K."/>
            <person name="Detter J.C."/>
            <person name="Glavina del Rio T."/>
            <person name="Hammon N."/>
            <person name="Israni S."/>
            <person name="Dalin E."/>
            <person name="Tice H."/>
            <person name="Pitluck S."/>
            <person name="Kiss H."/>
            <person name="Munk A.C."/>
            <person name="Brettin T."/>
            <person name="Bruce D."/>
            <person name="Han C."/>
            <person name="Tapia R."/>
            <person name="Gilna P."/>
            <person name="Schmutz J."/>
            <person name="Larimer F."/>
            <person name="Land M."/>
            <person name="Hauser L."/>
            <person name="Kyrpides N."/>
            <person name="Kim E."/>
            <person name="Richardson P."/>
        </authorList>
    </citation>
    <scope>NUCLEOTIDE SEQUENCE [LARGE SCALE GENOMIC DNA]</scope>
    <source>
        <strain evidence="3">IMS101</strain>
    </source>
</reference>
<evidence type="ECO:0000256" key="1">
    <source>
        <dbReference type="ARBA" id="ARBA00023002"/>
    </source>
</evidence>
<evidence type="ECO:0000259" key="2">
    <source>
        <dbReference type="Pfam" id="PF01266"/>
    </source>
</evidence>
<name>Q113Q8_TRIEI</name>
<dbReference type="SUPFAM" id="SSF51905">
    <property type="entry name" value="FAD/NAD(P)-binding domain"/>
    <property type="match status" value="1"/>
</dbReference>
<keyword evidence="1" id="KW-0560">Oxidoreductase</keyword>
<dbReference type="AlphaFoldDB" id="Q113Q8"/>
<dbReference type="GO" id="GO:0005737">
    <property type="term" value="C:cytoplasm"/>
    <property type="evidence" value="ECO:0007669"/>
    <property type="project" value="TreeGrafter"/>
</dbReference>
<sequence length="396" mass="43912">MKRLMKNYDWIVVGGGITGAALSYELAKKGFTVLLLEKYSTLNNATRYSYASLPYWLGNTDLIKQLVQEGKQRHHCLSEELEADTQFRELDLLLTIAPEDDPGKIATNFSKYNILPRLISVEEAFEMEPLLNKEAIAGAFTVSQGHVSPEAITLGYFQAFTRLGGQIEIIEVTGFVKTGDNARITGVYTKSKTYHTANVVICAGGISRHFLKSAGISTRVYFTHAEMLETPPVELQLKTIVLPALTSRLNYEIATSTVECEKMWDEPGHEFVPFSLDPGAIQFKNNSIRIGQISRVLTDPYAKVDPIQSEATMRVEIGKVLPALEDLPATWHHCLVAYSADDLPLIGAIPNLEGIHIFSGFSSPFTLVPPLAKRFANYVAGENDQIIQQLSPSRFL</sequence>
<dbReference type="Gene3D" id="3.50.50.60">
    <property type="entry name" value="FAD/NAD(P)-binding domain"/>
    <property type="match status" value="1"/>
</dbReference>
<accession>Q113Q8</accession>
<proteinExistence type="predicted"/>